<organism evidence="1 2">
    <name type="scientific">Morganella psychrotolerans</name>
    <dbReference type="NCBI Taxonomy" id="368603"/>
    <lineage>
        <taxon>Bacteria</taxon>
        <taxon>Pseudomonadati</taxon>
        <taxon>Pseudomonadota</taxon>
        <taxon>Gammaproteobacteria</taxon>
        <taxon>Enterobacterales</taxon>
        <taxon>Morganellaceae</taxon>
        <taxon>Morganella</taxon>
    </lineage>
</organism>
<evidence type="ECO:0000313" key="2">
    <source>
        <dbReference type="Proteomes" id="UP000092247"/>
    </source>
</evidence>
<proteinExistence type="predicted"/>
<comment type="caution">
    <text evidence="1">The sequence shown here is derived from an EMBL/GenBank/DDBJ whole genome shotgun (WGS) entry which is preliminary data.</text>
</comment>
<reference evidence="1 2" key="1">
    <citation type="submission" date="2016-06" db="EMBL/GenBank/DDBJ databases">
        <authorList>
            <person name="Kjaerup R.B."/>
            <person name="Dalgaard T.S."/>
            <person name="Juul-Madsen H.R."/>
        </authorList>
    </citation>
    <scope>NUCLEOTIDE SEQUENCE [LARGE SCALE GENOMIC DNA]</scope>
    <source>
        <strain evidence="1 2">GCSL-Mp3</strain>
    </source>
</reference>
<dbReference type="EMBL" id="LZEX01000023">
    <property type="protein sequence ID" value="OBU05794.1"/>
    <property type="molecule type" value="Genomic_DNA"/>
</dbReference>
<evidence type="ECO:0008006" key="3">
    <source>
        <dbReference type="Google" id="ProtNLM"/>
    </source>
</evidence>
<dbReference type="RefSeq" id="WP_067423992.1">
    <property type="nucleotide sequence ID" value="NZ_LZEX01000023.1"/>
</dbReference>
<dbReference type="Pfam" id="PF17263">
    <property type="entry name" value="DUF5329"/>
    <property type="match status" value="1"/>
</dbReference>
<sequence>MYTLHKKTARFFSVIIMALTAGLLLVSEVFALTPQEETRVDNLLIAVGKQEQLLFIRNGSEHNATEAESHLRLKLGKTKKRLKTAEQFVDNVASKSSITGTAYQVKLPGQPPVDAQVYLTQLLSETDKAAKAQ</sequence>
<dbReference type="STRING" id="368603.AYY16_12915"/>
<protein>
    <recommendedName>
        <fullName evidence="3">DUF5329 domain-containing protein</fullName>
    </recommendedName>
</protein>
<evidence type="ECO:0000313" key="1">
    <source>
        <dbReference type="EMBL" id="OBU05794.1"/>
    </source>
</evidence>
<gene>
    <name evidence="1" type="ORF">AYY17_05465</name>
</gene>
<name>A0A1B8H9P2_9GAMM</name>
<dbReference type="AlphaFoldDB" id="A0A1B8H9P2"/>
<accession>A0A1B8H9P2</accession>
<dbReference type="InterPro" id="IPR035242">
    <property type="entry name" value="DUF5329"/>
</dbReference>
<dbReference type="Proteomes" id="UP000092247">
    <property type="component" value="Unassembled WGS sequence"/>
</dbReference>